<dbReference type="GO" id="GO:0051082">
    <property type="term" value="F:unfolded protein binding"/>
    <property type="evidence" value="ECO:0007669"/>
    <property type="project" value="InterPro"/>
</dbReference>
<gene>
    <name evidence="6" type="ORF">H0E87_023739</name>
</gene>
<dbReference type="EMBL" id="JACEGQ020000014">
    <property type="protein sequence ID" value="KAH8487789.1"/>
    <property type="molecule type" value="Genomic_DNA"/>
</dbReference>
<dbReference type="AlphaFoldDB" id="A0A8T2X2N0"/>
<dbReference type="Pfam" id="PF01556">
    <property type="entry name" value="DnaJ_C"/>
    <property type="match status" value="1"/>
</dbReference>
<reference evidence="6" key="1">
    <citation type="journal article" date="2021" name="J. Hered.">
        <title>Genome Assembly of Salicaceae Populus deltoides (Eastern Cottonwood) I-69 Based on Nanopore Sequencing and Hi-C Technologies.</title>
        <authorList>
            <person name="Bai S."/>
            <person name="Wu H."/>
            <person name="Zhang J."/>
            <person name="Pan Z."/>
            <person name="Zhao W."/>
            <person name="Li Z."/>
            <person name="Tong C."/>
        </authorList>
    </citation>
    <scope>NUCLEOTIDE SEQUENCE</scope>
    <source>
        <tissue evidence="6">Leaf</tissue>
    </source>
</reference>
<dbReference type="InterPro" id="IPR002939">
    <property type="entry name" value="DnaJ_C"/>
</dbReference>
<dbReference type="InterPro" id="IPR036869">
    <property type="entry name" value="J_dom_sf"/>
</dbReference>
<dbReference type="PANTHER" id="PTHR43888">
    <property type="entry name" value="DNAJ-LIKE-2, ISOFORM A-RELATED"/>
    <property type="match status" value="1"/>
</dbReference>
<dbReference type="Pfam" id="PF00226">
    <property type="entry name" value="DnaJ"/>
    <property type="match status" value="1"/>
</dbReference>
<dbReference type="PROSITE" id="PS00636">
    <property type="entry name" value="DNAJ_1"/>
    <property type="match status" value="1"/>
</dbReference>
<keyword evidence="2" id="KW-0677">Repeat</keyword>
<dbReference type="CDD" id="cd06257">
    <property type="entry name" value="DnaJ"/>
    <property type="match status" value="1"/>
</dbReference>
<dbReference type="InterPro" id="IPR044713">
    <property type="entry name" value="DNJA1/2-like"/>
</dbReference>
<evidence type="ECO:0000256" key="1">
    <source>
        <dbReference type="ARBA" id="ARBA00022723"/>
    </source>
</evidence>
<dbReference type="PROSITE" id="PS50076">
    <property type="entry name" value="DNAJ_2"/>
    <property type="match status" value="1"/>
</dbReference>
<dbReference type="Gene3D" id="2.10.230.10">
    <property type="entry name" value="Heat shock protein DnaJ, cysteine-rich domain"/>
    <property type="match status" value="1"/>
</dbReference>
<dbReference type="InterPro" id="IPR008971">
    <property type="entry name" value="HSP40/DnaJ_pept-bd"/>
</dbReference>
<dbReference type="PRINTS" id="PR00625">
    <property type="entry name" value="JDOMAIN"/>
</dbReference>
<evidence type="ECO:0000259" key="5">
    <source>
        <dbReference type="PROSITE" id="PS50076"/>
    </source>
</evidence>
<dbReference type="SMART" id="SM00271">
    <property type="entry name" value="DnaJ"/>
    <property type="match status" value="1"/>
</dbReference>
<evidence type="ECO:0000256" key="4">
    <source>
        <dbReference type="ARBA" id="ARBA00022833"/>
    </source>
</evidence>
<dbReference type="Gene3D" id="2.60.260.20">
    <property type="entry name" value="Urease metallochaperone UreE, N-terminal domain"/>
    <property type="match status" value="1"/>
</dbReference>
<dbReference type="FunFam" id="2.60.260.20:FF:000003">
    <property type="entry name" value="DnaJ subfamily A member 2"/>
    <property type="match status" value="1"/>
</dbReference>
<accession>A0A8T2X2N0</accession>
<dbReference type="GO" id="GO:0030544">
    <property type="term" value="F:Hsp70 protein binding"/>
    <property type="evidence" value="ECO:0007669"/>
    <property type="project" value="InterPro"/>
</dbReference>
<dbReference type="InterPro" id="IPR001623">
    <property type="entry name" value="DnaJ_domain"/>
</dbReference>
<protein>
    <recommendedName>
        <fullName evidence="5">J domain-containing protein</fullName>
    </recommendedName>
</protein>
<dbReference type="GO" id="GO:0006457">
    <property type="term" value="P:protein folding"/>
    <property type="evidence" value="ECO:0007669"/>
    <property type="project" value="InterPro"/>
</dbReference>
<evidence type="ECO:0000313" key="6">
    <source>
        <dbReference type="EMBL" id="KAH8487789.1"/>
    </source>
</evidence>
<keyword evidence="4" id="KW-0862">Zinc</keyword>
<dbReference type="InterPro" id="IPR018253">
    <property type="entry name" value="DnaJ_domain_CS"/>
</dbReference>
<sequence length="359" mass="40193">MYGRSVPRMCKNTKYYEVLGVSKSASQDEMKRAYRKAAIKNHPDKVCLCVPYDAHLLIIFYRFKELSQAYEVLSDPDKREIYDQYGVDAFKEGMGGGGGGHSPFDLFKSYFSRGGFGGGGSSIGRRLKQGEDRVHSLRVSLEDSKGSKSGASGTCHGCQDSGMKVPIQQIGLGMVQQMQQHVSSLVRRINAPYAEGTSLTQLQGDVVAVLQLKEHPNFERKLDDLYVKRTISLTKALCGYQFSLTHLDGRQLLIKSNPGKIIKPGVTCQYKAINDEGMPHYIRPFMKGKPSIRFNVEFADSGSLSPLSSANRQLCMMSIWRRRKGSTSSRRHMMRMKNHPRPECSVPNRKPYITVCLSS</sequence>
<comment type="caution">
    <text evidence="6">The sequence shown here is derived from an EMBL/GenBank/DDBJ whole genome shotgun (WGS) entry which is preliminary data.</text>
</comment>
<keyword evidence="7" id="KW-1185">Reference proteome</keyword>
<proteinExistence type="predicted"/>
<dbReference type="SUPFAM" id="SSF46565">
    <property type="entry name" value="Chaperone J-domain"/>
    <property type="match status" value="1"/>
</dbReference>
<name>A0A8T2X2N0_POPDE</name>
<dbReference type="GO" id="GO:0008270">
    <property type="term" value="F:zinc ion binding"/>
    <property type="evidence" value="ECO:0007669"/>
    <property type="project" value="UniProtKB-KW"/>
</dbReference>
<dbReference type="SUPFAM" id="SSF49493">
    <property type="entry name" value="HSP40/DnaJ peptide-binding domain"/>
    <property type="match status" value="1"/>
</dbReference>
<evidence type="ECO:0000256" key="3">
    <source>
        <dbReference type="ARBA" id="ARBA00022771"/>
    </source>
</evidence>
<evidence type="ECO:0000313" key="7">
    <source>
        <dbReference type="Proteomes" id="UP000807159"/>
    </source>
</evidence>
<feature type="domain" description="J" evidence="5">
    <location>
        <begin position="14"/>
        <end position="86"/>
    </location>
</feature>
<organism evidence="6 7">
    <name type="scientific">Populus deltoides</name>
    <name type="common">Eastern poplar</name>
    <name type="synonym">Eastern cottonwood</name>
    <dbReference type="NCBI Taxonomy" id="3696"/>
    <lineage>
        <taxon>Eukaryota</taxon>
        <taxon>Viridiplantae</taxon>
        <taxon>Streptophyta</taxon>
        <taxon>Embryophyta</taxon>
        <taxon>Tracheophyta</taxon>
        <taxon>Spermatophyta</taxon>
        <taxon>Magnoliopsida</taxon>
        <taxon>eudicotyledons</taxon>
        <taxon>Gunneridae</taxon>
        <taxon>Pentapetalae</taxon>
        <taxon>rosids</taxon>
        <taxon>fabids</taxon>
        <taxon>Malpighiales</taxon>
        <taxon>Salicaceae</taxon>
        <taxon>Saliceae</taxon>
        <taxon>Populus</taxon>
    </lineage>
</organism>
<evidence type="ECO:0000256" key="2">
    <source>
        <dbReference type="ARBA" id="ARBA00022737"/>
    </source>
</evidence>
<keyword evidence="3" id="KW-0863">Zinc-finger</keyword>
<dbReference type="FunFam" id="1.10.287.110:FF:000244">
    <property type="entry name" value="Chaperone protein dnaJ 3"/>
    <property type="match status" value="1"/>
</dbReference>
<dbReference type="Proteomes" id="UP000807159">
    <property type="component" value="Chromosome 14"/>
</dbReference>
<keyword evidence="1" id="KW-0479">Metal-binding</keyword>
<dbReference type="Gene3D" id="1.10.287.110">
    <property type="entry name" value="DnaJ domain"/>
    <property type="match status" value="1"/>
</dbReference>